<name>A0ABZ0ZLB3_9ACTN</name>
<dbReference type="Proteomes" id="UP001327225">
    <property type="component" value="Chromosome"/>
</dbReference>
<dbReference type="InterPro" id="IPR054190">
    <property type="entry name" value="DUF6895"/>
</dbReference>
<keyword evidence="3" id="KW-1185">Reference proteome</keyword>
<feature type="domain" description="DUF6895" evidence="1">
    <location>
        <begin position="60"/>
        <end position="318"/>
    </location>
</feature>
<evidence type="ECO:0000313" key="2">
    <source>
        <dbReference type="EMBL" id="WQQ25107.1"/>
    </source>
</evidence>
<gene>
    <name evidence="2" type="ORF">SHK19_14165</name>
</gene>
<reference evidence="3" key="1">
    <citation type="submission" date="2023-12" db="EMBL/GenBank/DDBJ databases">
        <title>Novel species in genus Nocardioides.</title>
        <authorList>
            <person name="Zhou H."/>
        </authorList>
    </citation>
    <scope>NUCLEOTIDE SEQUENCE [LARGE SCALE GENOMIC DNA]</scope>
    <source>
        <strain evidence="3">HM61</strain>
    </source>
</reference>
<dbReference type="EMBL" id="CP141059">
    <property type="protein sequence ID" value="WQQ25107.1"/>
    <property type="molecule type" value="Genomic_DNA"/>
</dbReference>
<evidence type="ECO:0000259" key="1">
    <source>
        <dbReference type="Pfam" id="PF21836"/>
    </source>
</evidence>
<organism evidence="2 3">
    <name type="scientific">Nocardioides bizhenqiangii</name>
    <dbReference type="NCBI Taxonomy" id="3095076"/>
    <lineage>
        <taxon>Bacteria</taxon>
        <taxon>Bacillati</taxon>
        <taxon>Actinomycetota</taxon>
        <taxon>Actinomycetes</taxon>
        <taxon>Propionibacteriales</taxon>
        <taxon>Nocardioidaceae</taxon>
        <taxon>Nocardioides</taxon>
    </lineage>
</organism>
<protein>
    <recommendedName>
        <fullName evidence="1">DUF6895 domain-containing protein</fullName>
    </recommendedName>
</protein>
<accession>A0ABZ0ZLB3</accession>
<dbReference type="Pfam" id="PF21836">
    <property type="entry name" value="DUF6895"/>
    <property type="match status" value="1"/>
</dbReference>
<dbReference type="RefSeq" id="WP_322936603.1">
    <property type="nucleotide sequence ID" value="NZ_CP141059.1"/>
</dbReference>
<sequence>MLCVDQSTPQGQAAAGVAVWPTADLEQRLVNALDFAAVAVSDFGETGYDDAVRPALSFGPEKVVAEAAMLAYAAHGASHSSAVGDRVTALVRQLDPLVRSPRALADMALNPDQVFRRAVPHVLLTAMGHPDDAFDAFASDVCARVLSHAVDQPTTVLAERRWITSVWSRRLPTVSYPPSGTVLTHPFDLLVGSREDPYGLTHLLFYVTDFGRTANPELGRTRDAILAEVEALVLRYLDHGDYDLVGELLMAWPQLHEAWSPVAAFAFDVLAHVEDEVGLLPCGNIDPERLASLAGTERTRYARAASYHTAFVMGFLCAVTLRGEVQPPTAFVAPEYPDNAWRALRAMLDDHPGDWLPVFDRRNEAEKRMMAPMLCGLVITQAMRQRNFATMHDAIRMARQFGLPAQPLRSAAADLLRILSAALQASTPDELEV</sequence>
<proteinExistence type="predicted"/>
<evidence type="ECO:0000313" key="3">
    <source>
        <dbReference type="Proteomes" id="UP001327225"/>
    </source>
</evidence>